<dbReference type="InterPro" id="IPR003593">
    <property type="entry name" value="AAA+_ATPase"/>
</dbReference>
<feature type="domain" description="ABC transporter" evidence="10">
    <location>
        <begin position="688"/>
        <end position="920"/>
    </location>
</feature>
<feature type="transmembrane region" description="Helical" evidence="9">
    <location>
        <begin position="400"/>
        <end position="420"/>
    </location>
</feature>
<dbReference type="InterPro" id="IPR017871">
    <property type="entry name" value="ABC_transporter-like_CS"/>
</dbReference>
<evidence type="ECO:0000256" key="6">
    <source>
        <dbReference type="ARBA" id="ARBA00022840"/>
    </source>
</evidence>
<evidence type="ECO:0000256" key="8">
    <source>
        <dbReference type="ARBA" id="ARBA00023136"/>
    </source>
</evidence>
<dbReference type="Pfam" id="PF00005">
    <property type="entry name" value="ABC_tran"/>
    <property type="match status" value="1"/>
</dbReference>
<evidence type="ECO:0000256" key="3">
    <source>
        <dbReference type="ARBA" id="ARBA00022475"/>
    </source>
</evidence>
<evidence type="ECO:0000256" key="7">
    <source>
        <dbReference type="ARBA" id="ARBA00022989"/>
    </source>
</evidence>
<organism evidence="12 13">
    <name type="scientific">Iningainema tapete BLCC-T55</name>
    <dbReference type="NCBI Taxonomy" id="2748662"/>
    <lineage>
        <taxon>Bacteria</taxon>
        <taxon>Bacillati</taxon>
        <taxon>Cyanobacteriota</taxon>
        <taxon>Cyanophyceae</taxon>
        <taxon>Nostocales</taxon>
        <taxon>Scytonemataceae</taxon>
        <taxon>Iningainema tapete</taxon>
    </lineage>
</organism>
<keyword evidence="13" id="KW-1185">Reference proteome</keyword>
<sequence length="923" mass="101171">MNKKAEVLELNVVLKANQPLLLDDPSIAWMIESGVVGLFAVMIEDGVPVSERRYLFSVSAGEALFGFDPVAVNLIVTSSIESNHPKNYGILAVPLEEANLSKITQATFEEWEINNHGQLVTKPIGSEFIVLAQIWIEKFSIFPSVVNPSTLLDTSALYTWETLLEKLHQLFQDFLSYLIQIEQQEYEENLTQFQAREKLNRQVTTGALGELASILKPKTGNFFEDGTDLLIAAGAVGRALGIPIRPPAHSEDLTRVKEPIDLIARASRVRTRRVILTPGWWEKESGPLVAYVSSDKRPVALLPVGSNKYEIFDPADRKRTPAPEFLQKQELEPVAYMFYRSFPDKYLKALDVIQFAIRGRLKDIIVVLLAGVASSLLGMLTPQATGILIDKAIPDADRGLLMQIGLGLLAASFGTAVFQLTQSFASLRLETSADASTQAAIWDRLLSLRMSFFRAYSTGDLQSRVSAITQMRQHLSSSTLQTIFTSFFSLLNLALLFFYNAQLALVAVAVAVVVMVVTIISGMLTRKKMRPLQEQTGEISGLMVQLISGVSKLRIAGAENRAFAYWAKKYSKQLKLMLSTQLIEDLVGIFNLMLPTVASMIIFTLSINLMAQGNSPNSGGAASSLTAGSFLAFNSAFGTFIGGATSLSNTVLSVLEVVVLWERAKPILEATPEVDLTKADPGRLSGKLELEHVSFRYRQDGPLNLDDVCIKAEPGEFIAFVGPSGSGKSTTIRLLLGFDTPEVGTVYYDGQDLSGLDISAVRRQLGVVLQNGRINSASIFENICSGALVTMDEAWEAARMAGFAEDIEGMPMGMHTVISEGGTNLSGGQRQRLLIARSLVLKPKILIFDEATSALDNRTQAIVSESLDRLRVTRIVIAHRLSTIRNADRIYVIEAGRVVQQGTYDELAQQEGLFAKLMARQMA</sequence>
<dbReference type="InterPro" id="IPR027417">
    <property type="entry name" value="P-loop_NTPase"/>
</dbReference>
<protein>
    <submittedName>
        <fullName evidence="12">NHLP bacteriocin export ABC transporter permease/ATPase subunit</fullName>
    </submittedName>
</protein>
<evidence type="ECO:0000259" key="10">
    <source>
        <dbReference type="PROSITE" id="PS50893"/>
    </source>
</evidence>
<dbReference type="FunFam" id="3.40.50.300:FF:000299">
    <property type="entry name" value="ABC transporter ATP-binding protein/permease"/>
    <property type="match status" value="1"/>
</dbReference>
<dbReference type="InterPro" id="IPR022515">
    <property type="entry name" value="NHPM_micro_ABC2"/>
</dbReference>
<dbReference type="PANTHER" id="PTHR24221:SF654">
    <property type="entry name" value="ATP-BINDING CASSETTE SUB-FAMILY B MEMBER 6"/>
    <property type="match status" value="1"/>
</dbReference>
<dbReference type="InterPro" id="IPR003439">
    <property type="entry name" value="ABC_transporter-like_ATP-bd"/>
</dbReference>
<dbReference type="PANTHER" id="PTHR24221">
    <property type="entry name" value="ATP-BINDING CASSETTE SUB-FAMILY B"/>
    <property type="match status" value="1"/>
</dbReference>
<feature type="domain" description="ABC transmembrane type-1" evidence="11">
    <location>
        <begin position="365"/>
        <end position="656"/>
    </location>
</feature>
<evidence type="ECO:0000259" key="11">
    <source>
        <dbReference type="PROSITE" id="PS50929"/>
    </source>
</evidence>
<proteinExistence type="predicted"/>
<dbReference type="InterPro" id="IPR039421">
    <property type="entry name" value="Type_1_exporter"/>
</dbReference>
<dbReference type="SUPFAM" id="SSF90123">
    <property type="entry name" value="ABC transporter transmembrane region"/>
    <property type="match status" value="1"/>
</dbReference>
<evidence type="ECO:0000313" key="12">
    <source>
        <dbReference type="EMBL" id="MBD2774175.1"/>
    </source>
</evidence>
<dbReference type="GO" id="GO:0005524">
    <property type="term" value="F:ATP binding"/>
    <property type="evidence" value="ECO:0007669"/>
    <property type="project" value="UniProtKB-KW"/>
</dbReference>
<dbReference type="NCBIfam" id="TIGR03797">
    <property type="entry name" value="NHLM_micro_ABC2"/>
    <property type="match status" value="1"/>
</dbReference>
<dbReference type="RefSeq" id="WP_190830832.1">
    <property type="nucleotide sequence ID" value="NZ_CAWPPI010000064.1"/>
</dbReference>
<dbReference type="Proteomes" id="UP000629098">
    <property type="component" value="Unassembled WGS sequence"/>
</dbReference>
<reference evidence="12" key="1">
    <citation type="submission" date="2020-09" db="EMBL/GenBank/DDBJ databases">
        <title>Iningainema tapete sp. nov. (Scytonemataceae, Cyanobacteria) from greenhouses in central Florida (USA) produces two types of nodularin with biosynthetic potential for microcystin-LR and anabaenopeptins.</title>
        <authorList>
            <person name="Berthold D.E."/>
            <person name="Lefler F.W."/>
            <person name="Huang I.-S."/>
            <person name="Abdulla H."/>
            <person name="Zimba P.V."/>
            <person name="Laughinghouse H.D. IV."/>
        </authorList>
    </citation>
    <scope>NUCLEOTIDE SEQUENCE</scope>
    <source>
        <strain evidence="12">BLCCT55</strain>
    </source>
</reference>
<dbReference type="PROSITE" id="PS50893">
    <property type="entry name" value="ABC_TRANSPORTER_2"/>
    <property type="match status" value="1"/>
</dbReference>
<feature type="transmembrane region" description="Helical" evidence="9">
    <location>
        <begin position="364"/>
        <end position="380"/>
    </location>
</feature>
<dbReference type="GO" id="GO:0005886">
    <property type="term" value="C:plasma membrane"/>
    <property type="evidence" value="ECO:0007669"/>
    <property type="project" value="UniProtKB-SubCell"/>
</dbReference>
<dbReference type="SUPFAM" id="SSF52540">
    <property type="entry name" value="P-loop containing nucleoside triphosphate hydrolases"/>
    <property type="match status" value="1"/>
</dbReference>
<gene>
    <name evidence="12" type="ORF">ICL16_19365</name>
</gene>
<dbReference type="Gene3D" id="3.40.50.300">
    <property type="entry name" value="P-loop containing nucleotide triphosphate hydrolases"/>
    <property type="match status" value="1"/>
</dbReference>
<feature type="transmembrane region" description="Helical" evidence="9">
    <location>
        <begin position="505"/>
        <end position="524"/>
    </location>
</feature>
<comment type="caution">
    <text evidence="12">The sequence shown here is derived from an EMBL/GenBank/DDBJ whole genome shotgun (WGS) entry which is preliminary data.</text>
</comment>
<keyword evidence="8 9" id="KW-0472">Membrane</keyword>
<dbReference type="Pfam" id="PF00664">
    <property type="entry name" value="ABC_membrane"/>
    <property type="match status" value="1"/>
</dbReference>
<dbReference type="GO" id="GO:0034040">
    <property type="term" value="F:ATPase-coupled lipid transmembrane transporter activity"/>
    <property type="evidence" value="ECO:0007669"/>
    <property type="project" value="TreeGrafter"/>
</dbReference>
<keyword evidence="4 9" id="KW-0812">Transmembrane</keyword>
<accession>A0A8J6XJE3</accession>
<keyword evidence="2" id="KW-0813">Transport</keyword>
<evidence type="ECO:0000256" key="4">
    <source>
        <dbReference type="ARBA" id="ARBA00022692"/>
    </source>
</evidence>
<keyword evidence="6" id="KW-0067">ATP-binding</keyword>
<evidence type="ECO:0000313" key="13">
    <source>
        <dbReference type="Proteomes" id="UP000629098"/>
    </source>
</evidence>
<feature type="transmembrane region" description="Helical" evidence="9">
    <location>
        <begin position="480"/>
        <end position="499"/>
    </location>
</feature>
<dbReference type="PROSITE" id="PS00211">
    <property type="entry name" value="ABC_TRANSPORTER_1"/>
    <property type="match status" value="1"/>
</dbReference>
<comment type="subcellular location">
    <subcellularLocation>
        <location evidence="1">Cell membrane</location>
        <topology evidence="1">Multi-pass membrane protein</topology>
    </subcellularLocation>
</comment>
<dbReference type="EMBL" id="JACXAE010000064">
    <property type="protein sequence ID" value="MBD2774175.1"/>
    <property type="molecule type" value="Genomic_DNA"/>
</dbReference>
<name>A0A8J6XJE3_9CYAN</name>
<dbReference type="SMART" id="SM00382">
    <property type="entry name" value="AAA"/>
    <property type="match status" value="1"/>
</dbReference>
<evidence type="ECO:0000256" key="1">
    <source>
        <dbReference type="ARBA" id="ARBA00004651"/>
    </source>
</evidence>
<feature type="transmembrane region" description="Helical" evidence="9">
    <location>
        <begin position="586"/>
        <end position="611"/>
    </location>
</feature>
<dbReference type="GO" id="GO:0140359">
    <property type="term" value="F:ABC-type transporter activity"/>
    <property type="evidence" value="ECO:0007669"/>
    <property type="project" value="InterPro"/>
</dbReference>
<dbReference type="InterPro" id="IPR036640">
    <property type="entry name" value="ABC1_TM_sf"/>
</dbReference>
<dbReference type="AlphaFoldDB" id="A0A8J6XJE3"/>
<evidence type="ECO:0000256" key="5">
    <source>
        <dbReference type="ARBA" id="ARBA00022741"/>
    </source>
</evidence>
<keyword evidence="5" id="KW-0547">Nucleotide-binding</keyword>
<dbReference type="PROSITE" id="PS50929">
    <property type="entry name" value="ABC_TM1F"/>
    <property type="match status" value="1"/>
</dbReference>
<evidence type="ECO:0000256" key="9">
    <source>
        <dbReference type="SAM" id="Phobius"/>
    </source>
</evidence>
<keyword evidence="3" id="KW-1003">Cell membrane</keyword>
<feature type="transmembrane region" description="Helical" evidence="9">
    <location>
        <begin position="631"/>
        <end position="655"/>
    </location>
</feature>
<keyword evidence="7 9" id="KW-1133">Transmembrane helix</keyword>
<evidence type="ECO:0000256" key="2">
    <source>
        <dbReference type="ARBA" id="ARBA00022448"/>
    </source>
</evidence>
<dbReference type="Gene3D" id="1.20.1560.10">
    <property type="entry name" value="ABC transporter type 1, transmembrane domain"/>
    <property type="match status" value="1"/>
</dbReference>
<dbReference type="InterPro" id="IPR011527">
    <property type="entry name" value="ABC1_TM_dom"/>
</dbReference>
<dbReference type="GO" id="GO:0016887">
    <property type="term" value="F:ATP hydrolysis activity"/>
    <property type="evidence" value="ECO:0007669"/>
    <property type="project" value="InterPro"/>
</dbReference>